<gene>
    <name evidence="9" type="ORF">EMEDMD4_800010</name>
</gene>
<dbReference type="Proteomes" id="UP000507954">
    <property type="component" value="Unassembled WGS sequence"/>
</dbReference>
<name>A0A508XB79_9HYPH</name>
<feature type="transmembrane region" description="Helical" evidence="8">
    <location>
        <begin position="54"/>
        <end position="73"/>
    </location>
</feature>
<dbReference type="Pfam" id="PF02653">
    <property type="entry name" value="BPD_transp_2"/>
    <property type="match status" value="1"/>
</dbReference>
<evidence type="ECO:0000256" key="5">
    <source>
        <dbReference type="ARBA" id="ARBA00022692"/>
    </source>
</evidence>
<dbReference type="InterPro" id="IPR001851">
    <property type="entry name" value="ABC_transp_permease"/>
</dbReference>
<evidence type="ECO:0000313" key="9">
    <source>
        <dbReference type="EMBL" id="VTZ65428.1"/>
    </source>
</evidence>
<proteinExistence type="predicted"/>
<evidence type="ECO:0000256" key="6">
    <source>
        <dbReference type="ARBA" id="ARBA00022989"/>
    </source>
</evidence>
<accession>A0A508XB79</accession>
<dbReference type="PANTHER" id="PTHR32196:SF21">
    <property type="entry name" value="ABC TRANSPORTER PERMEASE PROTEIN YPHD-RELATED"/>
    <property type="match status" value="1"/>
</dbReference>
<evidence type="ECO:0000256" key="1">
    <source>
        <dbReference type="ARBA" id="ARBA00004651"/>
    </source>
</evidence>
<feature type="transmembrane region" description="Helical" evidence="8">
    <location>
        <begin position="227"/>
        <end position="249"/>
    </location>
</feature>
<comment type="subcellular location">
    <subcellularLocation>
        <location evidence="1">Cell membrane</location>
        <topology evidence="1">Multi-pass membrane protein</topology>
    </subcellularLocation>
</comment>
<dbReference type="AlphaFoldDB" id="A0A508XB79"/>
<keyword evidence="5 8" id="KW-0812">Transmembrane</keyword>
<organism evidence="9">
    <name type="scientific">Sinorhizobium medicae</name>
    <dbReference type="NCBI Taxonomy" id="110321"/>
    <lineage>
        <taxon>Bacteria</taxon>
        <taxon>Pseudomonadati</taxon>
        <taxon>Pseudomonadota</taxon>
        <taxon>Alphaproteobacteria</taxon>
        <taxon>Hyphomicrobiales</taxon>
        <taxon>Rhizobiaceae</taxon>
        <taxon>Sinorhizobium/Ensifer group</taxon>
        <taxon>Sinorhizobium</taxon>
    </lineage>
</organism>
<dbReference type="RefSeq" id="WP_180162239.1">
    <property type="nucleotide sequence ID" value="NZ_CABFNB010000151.1"/>
</dbReference>
<feature type="transmembrane region" description="Helical" evidence="8">
    <location>
        <begin position="181"/>
        <end position="201"/>
    </location>
</feature>
<keyword evidence="2" id="KW-0813">Transport</keyword>
<feature type="transmembrane region" description="Helical" evidence="8">
    <location>
        <begin position="261"/>
        <end position="280"/>
    </location>
</feature>
<sequence length="336" mass="34896">MTSIAVSGVSAGPGRSRREKFIAQGGIVLTFLVIAAVGTYLLEPRFINRLNILNLLRNFSFLVLPALAQMVVMTTGGFDLSVGAMVAISSVLTATVMLYLSSVAPDMPIALSLAALAACLLVGGLVGFVNGFLVAVLKLSPFMVTLATASMITGTTLYYTQGIPIYGVIQQFSDGLGRGQVGGIPIVSMIAVAVTVGLVVLQRQIAFGRHLYAVGSDLRSARLSGVAIVRTTIAAYVIASCLAATTGYLMTARLGSGQGTIGATLALETIAAAVIGGVSLRGGIGRAELVAVAALFLTVTNNAMNLLKVDSRFQTLMLGIILIAALWIERSLSRRK</sequence>
<dbReference type="GO" id="GO:0005886">
    <property type="term" value="C:plasma membrane"/>
    <property type="evidence" value="ECO:0007669"/>
    <property type="project" value="UniProtKB-SubCell"/>
</dbReference>
<evidence type="ECO:0000256" key="3">
    <source>
        <dbReference type="ARBA" id="ARBA00022475"/>
    </source>
</evidence>
<feature type="transmembrane region" description="Helical" evidence="8">
    <location>
        <begin position="313"/>
        <end position="332"/>
    </location>
</feature>
<dbReference type="GO" id="GO:0022857">
    <property type="term" value="F:transmembrane transporter activity"/>
    <property type="evidence" value="ECO:0007669"/>
    <property type="project" value="InterPro"/>
</dbReference>
<feature type="transmembrane region" description="Helical" evidence="8">
    <location>
        <begin position="21"/>
        <end position="42"/>
    </location>
</feature>
<reference evidence="9" key="1">
    <citation type="submission" date="2019-06" db="EMBL/GenBank/DDBJ databases">
        <authorList>
            <person name="Le Quere A."/>
            <person name="Colella S."/>
        </authorList>
    </citation>
    <scope>NUCLEOTIDE SEQUENCE</scope>
    <source>
        <strain evidence="9">EmedicaeMD41</strain>
    </source>
</reference>
<dbReference type="EMBL" id="CABFNB010000151">
    <property type="protein sequence ID" value="VTZ65428.1"/>
    <property type="molecule type" value="Genomic_DNA"/>
</dbReference>
<keyword evidence="3" id="KW-1003">Cell membrane</keyword>
<feature type="transmembrane region" description="Helical" evidence="8">
    <location>
        <begin position="113"/>
        <end position="135"/>
    </location>
</feature>
<feature type="transmembrane region" description="Helical" evidence="8">
    <location>
        <begin position="80"/>
        <end position="101"/>
    </location>
</feature>
<dbReference type="CDD" id="cd06579">
    <property type="entry name" value="TM_PBP1_transp_AraH_like"/>
    <property type="match status" value="1"/>
</dbReference>
<evidence type="ECO:0000256" key="7">
    <source>
        <dbReference type="ARBA" id="ARBA00023136"/>
    </source>
</evidence>
<protein>
    <submittedName>
        <fullName evidence="9">Inner-membrane translocator</fullName>
    </submittedName>
</protein>
<evidence type="ECO:0000256" key="4">
    <source>
        <dbReference type="ARBA" id="ARBA00022519"/>
    </source>
</evidence>
<feature type="transmembrane region" description="Helical" evidence="8">
    <location>
        <begin position="287"/>
        <end position="307"/>
    </location>
</feature>
<evidence type="ECO:0000256" key="8">
    <source>
        <dbReference type="SAM" id="Phobius"/>
    </source>
</evidence>
<keyword evidence="7 8" id="KW-0472">Membrane</keyword>
<keyword evidence="4" id="KW-0997">Cell inner membrane</keyword>
<evidence type="ECO:0000256" key="2">
    <source>
        <dbReference type="ARBA" id="ARBA00022448"/>
    </source>
</evidence>
<dbReference type="PANTHER" id="PTHR32196">
    <property type="entry name" value="ABC TRANSPORTER PERMEASE PROTEIN YPHD-RELATED-RELATED"/>
    <property type="match status" value="1"/>
</dbReference>
<keyword evidence="6 8" id="KW-1133">Transmembrane helix</keyword>